<keyword evidence="2" id="KW-1185">Reference proteome</keyword>
<dbReference type="EMBL" id="AYSJ01000014">
    <property type="protein sequence ID" value="ETS30009.1"/>
    <property type="molecule type" value="Genomic_DNA"/>
</dbReference>
<protein>
    <submittedName>
        <fullName evidence="1">Uncharacterized protein</fullName>
    </submittedName>
</protein>
<dbReference type="AlphaFoldDB" id="W3V4P6"/>
<name>W3V4P6_9GAMM</name>
<evidence type="ECO:0000313" key="1">
    <source>
        <dbReference type="EMBL" id="ETS30009.1"/>
    </source>
</evidence>
<organism evidence="1 2">
    <name type="scientific">Photorhabdus khanii NC19</name>
    <dbReference type="NCBI Taxonomy" id="1004151"/>
    <lineage>
        <taxon>Bacteria</taxon>
        <taxon>Pseudomonadati</taxon>
        <taxon>Pseudomonadota</taxon>
        <taxon>Gammaproteobacteria</taxon>
        <taxon>Enterobacterales</taxon>
        <taxon>Morganellaceae</taxon>
        <taxon>Photorhabdus</taxon>
    </lineage>
</organism>
<dbReference type="OrthoDB" id="6442063at2"/>
<evidence type="ECO:0000313" key="2">
    <source>
        <dbReference type="Proteomes" id="UP000018957"/>
    </source>
</evidence>
<accession>W3V4P6</accession>
<dbReference type="RefSeq" id="WP_036848722.1">
    <property type="nucleotide sequence ID" value="NZ_AYSJ01000014.1"/>
</dbReference>
<comment type="caution">
    <text evidence="1">The sequence shown here is derived from an EMBL/GenBank/DDBJ whole genome shotgun (WGS) entry which is preliminary data.</text>
</comment>
<dbReference type="Proteomes" id="UP000018957">
    <property type="component" value="Unassembled WGS sequence"/>
</dbReference>
<dbReference type="PATRIC" id="fig|1004151.3.peg.3442"/>
<gene>
    <name evidence="1" type="ORF">PTE_03339</name>
</gene>
<proteinExistence type="predicted"/>
<reference evidence="1 2" key="1">
    <citation type="submission" date="2013-11" db="EMBL/GenBank/DDBJ databases">
        <title>Elucidation of the Photorhabdus temperata genome and generation of transposon mutant library to identify motility mutants.</title>
        <authorList>
            <person name="Hurst S.G.IV."/>
            <person name="Micheals B."/>
            <person name="Abebe-Akele F."/>
            <person name="Rowedder H."/>
            <person name="Bullock H."/>
            <person name="Jackobeck R."/>
            <person name="Janicki E."/>
            <person name="Tisa L.S."/>
        </authorList>
    </citation>
    <scope>NUCLEOTIDE SEQUENCE [LARGE SCALE GENOMIC DNA]</scope>
    <source>
        <strain evidence="1 2">NC19</strain>
    </source>
</reference>
<sequence>MEFLYNKKLDIQSKINNLIPKKKNFFSKLISKNEYQKLDEFIYKNSNGNNLTMQRQRDILMTFASAENADDAKKNLSETEQSWLKDIIATAFFRQTSKLGMDWFIEQLASPDFRFVVAGYNGEKLTTDQIISDKPWKNGNRRKDGKDGYAEAITFSEIRHAYRRKYDDKIKFINKYS</sequence>